<dbReference type="AlphaFoldDB" id="A0A1G1TKV9"/>
<organism evidence="2 3">
    <name type="scientific">Hymenobacter coccineus</name>
    <dbReference type="NCBI Taxonomy" id="1908235"/>
    <lineage>
        <taxon>Bacteria</taxon>
        <taxon>Pseudomonadati</taxon>
        <taxon>Bacteroidota</taxon>
        <taxon>Cytophagia</taxon>
        <taxon>Cytophagales</taxon>
        <taxon>Hymenobacteraceae</taxon>
        <taxon>Hymenobacter</taxon>
    </lineage>
</organism>
<evidence type="ECO:0000256" key="1">
    <source>
        <dbReference type="SAM" id="SignalP"/>
    </source>
</evidence>
<sequence length="201" mass="21809">MYHFSSLPLRAILTGLLLSSCSQSAPTANDSAATTAPSRIAPAKRTAPMKVDSLNGIPGHHFGEPLAAFPGLKARGSNALGMKSYYYPSGQSAQGDGWFGKHAQQLTTSYYFIDGKFAYFTTTTYGVNRDLFKKEAEYLFGAGERYRLDGVIWQGKQTRAVYTRPFSDHGPSAQLDIVSEPLEAQAEKAAATQLKAENSVQ</sequence>
<dbReference type="Proteomes" id="UP000177506">
    <property type="component" value="Unassembled WGS sequence"/>
</dbReference>
<name>A0A1G1TKV9_9BACT</name>
<dbReference type="EMBL" id="MDZA01000055">
    <property type="protein sequence ID" value="OGX91485.1"/>
    <property type="molecule type" value="Genomic_DNA"/>
</dbReference>
<evidence type="ECO:0000313" key="3">
    <source>
        <dbReference type="Proteomes" id="UP000177506"/>
    </source>
</evidence>
<reference evidence="2 3" key="1">
    <citation type="submission" date="2016-08" db="EMBL/GenBank/DDBJ databases">
        <title>Hymenobacter coccineus sp. nov., Hymenobacter lapidarius sp. nov. and Hymenobacter glacialis sp. nov., isolated from Antarctic soil.</title>
        <authorList>
            <person name="Sedlacek I."/>
            <person name="Kralova S."/>
            <person name="Kyrova K."/>
            <person name="Maslanova I."/>
            <person name="Stankova E."/>
            <person name="Vrbovska V."/>
            <person name="Nemec M."/>
            <person name="Bartak M."/>
            <person name="Svec P."/>
            <person name="Busse H.-J."/>
            <person name="Pantucek R."/>
        </authorList>
    </citation>
    <scope>NUCLEOTIDE SEQUENCE [LARGE SCALE GENOMIC DNA]</scope>
    <source>
        <strain evidence="2 3">CCM 8649</strain>
    </source>
</reference>
<gene>
    <name evidence="2" type="ORF">BEN49_04750</name>
</gene>
<evidence type="ECO:0000313" key="2">
    <source>
        <dbReference type="EMBL" id="OGX91485.1"/>
    </source>
</evidence>
<keyword evidence="1" id="KW-0732">Signal</keyword>
<feature type="chain" id="PRO_5009579664" evidence="1">
    <location>
        <begin position="25"/>
        <end position="201"/>
    </location>
</feature>
<feature type="signal peptide" evidence="1">
    <location>
        <begin position="1"/>
        <end position="24"/>
    </location>
</feature>
<keyword evidence="3" id="KW-1185">Reference proteome</keyword>
<accession>A0A1G1TKV9</accession>
<protein>
    <submittedName>
        <fullName evidence="2">Uncharacterized protein</fullName>
    </submittedName>
</protein>
<comment type="caution">
    <text evidence="2">The sequence shown here is derived from an EMBL/GenBank/DDBJ whole genome shotgun (WGS) entry which is preliminary data.</text>
</comment>
<dbReference type="OrthoDB" id="882895at2"/>
<dbReference type="RefSeq" id="WP_125916515.1">
    <property type="nucleotide sequence ID" value="NZ_MDZA01000055.1"/>
</dbReference>
<proteinExistence type="predicted"/>